<evidence type="ECO:0000313" key="2">
    <source>
        <dbReference type="EMBL" id="MFC0227689.1"/>
    </source>
</evidence>
<keyword evidence="1" id="KW-0732">Signal</keyword>
<feature type="chain" id="PRO_5046633636" evidence="1">
    <location>
        <begin position="18"/>
        <end position="235"/>
    </location>
</feature>
<keyword evidence="3" id="KW-1185">Reference proteome</keyword>
<protein>
    <submittedName>
        <fullName evidence="2">Autotransporter outer membrane beta-barrel domain-containing protein</fullName>
    </submittedName>
</protein>
<dbReference type="InterPro" id="IPR036709">
    <property type="entry name" value="Autotransporte_beta_dom_sf"/>
</dbReference>
<name>A0ABV6EFA8_9GAMM</name>
<gene>
    <name evidence="2" type="ORF">ACFFJ3_14450</name>
</gene>
<dbReference type="RefSeq" id="WP_380676536.1">
    <property type="nucleotide sequence ID" value="NZ_CP173186.1"/>
</dbReference>
<proteinExistence type="predicted"/>
<sequence length="235" mass="24244">MLVGSSPTLATSPLAFALTTASTQIPTLTSDVTVQANGTFGGDGQVIGNVSNAGVLLVGRAATGSNFSDFIINGNYVGNGGNVALNTVLAGEGAKNINGIQVINVGGTSAGVFTLNGAKMSDIQNNGSLVKQNGNNNLQTRLGAKLSNDTLLGKDKSRILTTYMDLNWIQNTRLPGVNADGQGVQQTGSRHLVEVKVGAEGKLSNNLSVWGNLTQQIGQKGYDDKAAMLGVKYTF</sequence>
<dbReference type="EMBL" id="JBHLXG010000013">
    <property type="protein sequence ID" value="MFC0227689.1"/>
    <property type="molecule type" value="Genomic_DNA"/>
</dbReference>
<dbReference type="Proteomes" id="UP001589792">
    <property type="component" value="Unassembled WGS sequence"/>
</dbReference>
<dbReference type="Gene3D" id="2.160.20.20">
    <property type="match status" value="1"/>
</dbReference>
<evidence type="ECO:0000313" key="3">
    <source>
        <dbReference type="Proteomes" id="UP001589792"/>
    </source>
</evidence>
<reference evidence="2 3" key="1">
    <citation type="submission" date="2024-09" db="EMBL/GenBank/DDBJ databases">
        <authorList>
            <person name="Sun Q."/>
            <person name="Mori K."/>
        </authorList>
    </citation>
    <scope>NUCLEOTIDE SEQUENCE [LARGE SCALE GENOMIC DNA]</scope>
    <source>
        <strain evidence="2 3">CCM 8626</strain>
    </source>
</reference>
<dbReference type="InterPro" id="IPR012332">
    <property type="entry name" value="Autotransporter_pectin_lyase_C"/>
</dbReference>
<accession>A0ABV6EFA8</accession>
<dbReference type="InterPro" id="IPR006315">
    <property type="entry name" value="OM_autotransptr_brl_dom"/>
</dbReference>
<dbReference type="NCBIfam" id="TIGR01414">
    <property type="entry name" value="autotrans_barl"/>
    <property type="match status" value="1"/>
</dbReference>
<dbReference type="SUPFAM" id="SSF103515">
    <property type="entry name" value="Autotransporter"/>
    <property type="match status" value="1"/>
</dbReference>
<organism evidence="2 3">
    <name type="scientific">Serratia aquatilis</name>
    <dbReference type="NCBI Taxonomy" id="1737515"/>
    <lineage>
        <taxon>Bacteria</taxon>
        <taxon>Pseudomonadati</taxon>
        <taxon>Pseudomonadota</taxon>
        <taxon>Gammaproteobacteria</taxon>
        <taxon>Enterobacterales</taxon>
        <taxon>Yersiniaceae</taxon>
        <taxon>Serratia</taxon>
    </lineage>
</organism>
<feature type="signal peptide" evidence="1">
    <location>
        <begin position="1"/>
        <end position="17"/>
    </location>
</feature>
<dbReference type="Gene3D" id="2.40.128.130">
    <property type="entry name" value="Autotransporter beta-domain"/>
    <property type="match status" value="1"/>
</dbReference>
<comment type="caution">
    <text evidence="2">The sequence shown here is derived from an EMBL/GenBank/DDBJ whole genome shotgun (WGS) entry which is preliminary data.</text>
</comment>
<evidence type="ECO:0000256" key="1">
    <source>
        <dbReference type="SAM" id="SignalP"/>
    </source>
</evidence>